<feature type="transmembrane region" description="Helical" evidence="1">
    <location>
        <begin position="146"/>
        <end position="168"/>
    </location>
</feature>
<sequence>MQSETYAQLALVLVVFAITYFFTTYIRKFVPSFADAPANAPLKPLRKLTGKLGVMIFPLLTILVLSFAVEISERLLGEYWLVRTALIVAMMLVFRSIIRDYVKNDFIAFVFRWVGQPLLFLHLLNILEPIIAVLESVEVAVGNIEISAYGVMRVMLVGSMLFWLGRVSNSTGQEMIRRQEKLDFRTKEVAAKLLEVAIFVVIFLLLLQVMGINLTALAVFGGALGVGLGFGLQAIASNFISGIIILLDRSISLDDYIELEDGRTGIVRELTLRSTTLETYDGKDIMVPNEKFVTESFTNWTHKNKKQRYRVDFSVAYDSDIRKLVEIIKETVASHEQVISGEDIPFEERPDCEIDSFGDSGVNMFVEFWMMGIDDGKNRVGGDLLLMIFEAMREHGFQIPFPQREVRVLNEKYGK</sequence>
<protein>
    <submittedName>
        <fullName evidence="5">Mechanosensitive ion channel</fullName>
    </submittedName>
</protein>
<organism evidence="5 6">
    <name type="scientific">Zhongshania aquimaris</name>
    <dbReference type="NCBI Taxonomy" id="2857107"/>
    <lineage>
        <taxon>Bacteria</taxon>
        <taxon>Pseudomonadati</taxon>
        <taxon>Pseudomonadota</taxon>
        <taxon>Gammaproteobacteria</taxon>
        <taxon>Cellvibrionales</taxon>
        <taxon>Spongiibacteraceae</taxon>
        <taxon>Zhongshania</taxon>
    </lineage>
</organism>
<dbReference type="InterPro" id="IPR052702">
    <property type="entry name" value="MscS-like_channel"/>
</dbReference>
<dbReference type="InterPro" id="IPR006686">
    <property type="entry name" value="MscS_channel_CS"/>
</dbReference>
<evidence type="ECO:0000313" key="5">
    <source>
        <dbReference type="EMBL" id="MBW2940008.1"/>
    </source>
</evidence>
<dbReference type="PROSITE" id="PS01246">
    <property type="entry name" value="UPF0003"/>
    <property type="match status" value="1"/>
</dbReference>
<feature type="transmembrane region" description="Helical" evidence="1">
    <location>
        <begin position="80"/>
        <end position="98"/>
    </location>
</feature>
<feature type="transmembrane region" description="Helical" evidence="1">
    <location>
        <begin position="48"/>
        <end position="68"/>
    </location>
</feature>
<proteinExistence type="predicted"/>
<dbReference type="PANTHER" id="PTHR30347">
    <property type="entry name" value="POTASSIUM CHANNEL RELATED"/>
    <property type="match status" value="1"/>
</dbReference>
<evidence type="ECO:0000259" key="4">
    <source>
        <dbReference type="Pfam" id="PF21088"/>
    </source>
</evidence>
<feature type="domain" description="Mechanosensitive ion channel MscS" evidence="2">
    <location>
        <begin position="235"/>
        <end position="302"/>
    </location>
</feature>
<feature type="transmembrane region" description="Helical" evidence="1">
    <location>
        <begin position="189"/>
        <end position="210"/>
    </location>
</feature>
<feature type="transmembrane region" description="Helical" evidence="1">
    <location>
        <begin position="6"/>
        <end position="27"/>
    </location>
</feature>
<dbReference type="InterPro" id="IPR049278">
    <property type="entry name" value="MS_channel_C"/>
</dbReference>
<evidence type="ECO:0000256" key="1">
    <source>
        <dbReference type="SAM" id="Phobius"/>
    </source>
</evidence>
<dbReference type="EMBL" id="JAHWDQ010000001">
    <property type="protein sequence ID" value="MBW2940008.1"/>
    <property type="molecule type" value="Genomic_DNA"/>
</dbReference>
<evidence type="ECO:0000313" key="6">
    <source>
        <dbReference type="Proteomes" id="UP001166291"/>
    </source>
</evidence>
<reference evidence="5" key="1">
    <citation type="submission" date="2021-07" db="EMBL/GenBank/DDBJ databases">
        <title>Zhongshania sp. CAU 1632 isolated from seawater.</title>
        <authorList>
            <person name="Kim W."/>
        </authorList>
    </citation>
    <scope>NUCLEOTIDE SEQUENCE</scope>
    <source>
        <strain evidence="5">CAU 1632</strain>
    </source>
</reference>
<comment type="caution">
    <text evidence="5">The sequence shown here is derived from an EMBL/GenBank/DDBJ whole genome shotgun (WGS) entry which is preliminary data.</text>
</comment>
<accession>A0ABS6VNW7</accession>
<dbReference type="InterPro" id="IPR006685">
    <property type="entry name" value="MscS_channel_2nd"/>
</dbReference>
<feature type="transmembrane region" description="Helical" evidence="1">
    <location>
        <begin position="110"/>
        <end position="134"/>
    </location>
</feature>
<feature type="transmembrane region" description="Helical" evidence="1">
    <location>
        <begin position="216"/>
        <end position="247"/>
    </location>
</feature>
<name>A0ABS6VNW7_9GAMM</name>
<keyword evidence="1" id="KW-0472">Membrane</keyword>
<dbReference type="Pfam" id="PF21082">
    <property type="entry name" value="MS_channel_3rd"/>
    <property type="match status" value="1"/>
</dbReference>
<feature type="domain" description="Mechanosensitive ion channel MscS C-terminal" evidence="3">
    <location>
        <begin position="311"/>
        <end position="397"/>
    </location>
</feature>
<evidence type="ECO:0000259" key="3">
    <source>
        <dbReference type="Pfam" id="PF21082"/>
    </source>
</evidence>
<keyword evidence="1" id="KW-0812">Transmembrane</keyword>
<dbReference type="Pfam" id="PF21088">
    <property type="entry name" value="MS_channel_1st"/>
    <property type="match status" value="1"/>
</dbReference>
<dbReference type="Proteomes" id="UP001166291">
    <property type="component" value="Unassembled WGS sequence"/>
</dbReference>
<gene>
    <name evidence="5" type="ORF">KXJ70_04440</name>
</gene>
<evidence type="ECO:0000259" key="2">
    <source>
        <dbReference type="Pfam" id="PF00924"/>
    </source>
</evidence>
<feature type="domain" description="Mechanosensitive ion channel transmembrane helices 2/3" evidence="4">
    <location>
        <begin position="193"/>
        <end position="233"/>
    </location>
</feature>
<dbReference type="PANTHER" id="PTHR30347:SF1">
    <property type="entry name" value="MECHANOSENSITIVE CHANNEL MSCK"/>
    <property type="match status" value="1"/>
</dbReference>
<keyword evidence="6" id="KW-1185">Reference proteome</keyword>
<dbReference type="Pfam" id="PF00924">
    <property type="entry name" value="MS_channel_2nd"/>
    <property type="match status" value="1"/>
</dbReference>
<keyword evidence="1" id="KW-1133">Transmembrane helix</keyword>
<dbReference type="InterPro" id="IPR049142">
    <property type="entry name" value="MS_channel_1st"/>
</dbReference>